<dbReference type="Proteomes" id="UP000298774">
    <property type="component" value="Plasmid p3"/>
</dbReference>
<geneLocation type="plasmid" evidence="2 3">
    <name>p3</name>
</geneLocation>
<gene>
    <name evidence="2" type="ORF">D3868_28165</name>
</gene>
<dbReference type="AlphaFoldDB" id="A0A4D8QWK5"/>
<organism evidence="2 3">
    <name type="scientific">Azospirillum brasilense</name>
    <dbReference type="NCBI Taxonomy" id="192"/>
    <lineage>
        <taxon>Bacteria</taxon>
        <taxon>Pseudomonadati</taxon>
        <taxon>Pseudomonadota</taxon>
        <taxon>Alphaproteobacteria</taxon>
        <taxon>Rhodospirillales</taxon>
        <taxon>Azospirillaceae</taxon>
        <taxon>Azospirillum</taxon>
    </lineage>
</organism>
<dbReference type="EMBL" id="CP032342">
    <property type="protein sequence ID" value="QCO12886.1"/>
    <property type="molecule type" value="Genomic_DNA"/>
</dbReference>
<accession>A0A4D8QWK5</accession>
<evidence type="ECO:0000256" key="1">
    <source>
        <dbReference type="SAM" id="MobiDB-lite"/>
    </source>
</evidence>
<sequence length="131" mass="14341">MVPLTPPLFGISRYHGGAVFRPGWALSSSDFPAARHSLPPGPSGEGDFNEGESMARNDREITVTLNLRCRATTDDGRPTTRRTIDEDELRDLADKLALGLPMRDVQDALMEGTDCRVSVIACELVTAQVHY</sequence>
<feature type="region of interest" description="Disordered" evidence="1">
    <location>
        <begin position="31"/>
        <end position="55"/>
    </location>
</feature>
<evidence type="ECO:0000313" key="2">
    <source>
        <dbReference type="EMBL" id="QCO12886.1"/>
    </source>
</evidence>
<keyword evidence="2" id="KW-0614">Plasmid</keyword>
<reference evidence="2 3" key="1">
    <citation type="submission" date="2018-09" db="EMBL/GenBank/DDBJ databases">
        <title>Whole genome based analysis of evolution and adaptive divergence in Indian and Brazilian strains of Azospirillum brasilense.</title>
        <authorList>
            <person name="Singh C."/>
            <person name="Tripathi A.K."/>
        </authorList>
    </citation>
    <scope>NUCLEOTIDE SEQUENCE [LARGE SCALE GENOMIC DNA]</scope>
    <source>
        <strain evidence="2 3">MTCC4038</strain>
        <plasmid evidence="2 3">p3</plasmid>
    </source>
</reference>
<name>A0A4D8QWK5_AZOBR</name>
<evidence type="ECO:0000313" key="3">
    <source>
        <dbReference type="Proteomes" id="UP000298774"/>
    </source>
</evidence>
<protein>
    <submittedName>
        <fullName evidence="2">Uncharacterized protein</fullName>
    </submittedName>
</protein>
<proteinExistence type="predicted"/>